<dbReference type="InterPro" id="IPR045497">
    <property type="entry name" value="DUF6438"/>
</dbReference>
<organism evidence="2 3">
    <name type="scientific">Acetivibrio clariflavus (strain DSM 19732 / NBRC 101661 / EBR45)</name>
    <name type="common">Clostridium clariflavum</name>
    <dbReference type="NCBI Taxonomy" id="720554"/>
    <lineage>
        <taxon>Bacteria</taxon>
        <taxon>Bacillati</taxon>
        <taxon>Bacillota</taxon>
        <taxon>Clostridia</taxon>
        <taxon>Eubacteriales</taxon>
        <taxon>Oscillospiraceae</taxon>
        <taxon>Acetivibrio</taxon>
    </lineage>
</organism>
<dbReference type="EMBL" id="CP003065">
    <property type="protein sequence ID" value="AEV66959.1"/>
    <property type="molecule type" value="Genomic_DNA"/>
</dbReference>
<dbReference type="Pfam" id="PF20033">
    <property type="entry name" value="DUF6438"/>
    <property type="match status" value="1"/>
</dbReference>
<evidence type="ECO:0000259" key="1">
    <source>
        <dbReference type="Pfam" id="PF20033"/>
    </source>
</evidence>
<gene>
    <name evidence="2" type="ordered locus">Clocl_0216</name>
</gene>
<name>G8M118_ACECE</name>
<proteinExistence type="predicted"/>
<dbReference type="HOGENOM" id="CLU_1400351_0_0_9"/>
<dbReference type="STRING" id="720554.Clocl_0216"/>
<sequence>MFEYMKLQRTMCFGTCPVYSVMVDNEGNVNYYGEMFVYKSGEHHWKISMRKVKQLNDLIEDFGFKSFIYEPGDEFITDQPSCITTIKYSDGETKEINHYYGHVLIDDSLTEFEKNIERIIGTKKYVNPRLYIYQMEEKIPESPIKYIVVSDSEKEAIDLVEKDCFRQELIEWRVQKIGIAADNYYGPAIIMKGV</sequence>
<feature type="domain" description="DUF6438" evidence="1">
    <location>
        <begin position="5"/>
        <end position="119"/>
    </location>
</feature>
<reference evidence="3" key="1">
    <citation type="submission" date="2011-12" db="EMBL/GenBank/DDBJ databases">
        <title>Complete sequence of Clostridium clariflavum DSM 19732.</title>
        <authorList>
            <consortium name="US DOE Joint Genome Institute"/>
            <person name="Lucas S."/>
            <person name="Han J."/>
            <person name="Lapidus A."/>
            <person name="Cheng J.-F."/>
            <person name="Goodwin L."/>
            <person name="Pitluck S."/>
            <person name="Peters L."/>
            <person name="Teshima H."/>
            <person name="Detter J.C."/>
            <person name="Han C."/>
            <person name="Tapia R."/>
            <person name="Land M."/>
            <person name="Hauser L."/>
            <person name="Kyrpides N."/>
            <person name="Ivanova N."/>
            <person name="Pagani I."/>
            <person name="Kitzmiller T."/>
            <person name="Lynd L."/>
            <person name="Izquierdo J."/>
            <person name="Woyke T."/>
        </authorList>
    </citation>
    <scope>NUCLEOTIDE SEQUENCE [LARGE SCALE GENOMIC DNA]</scope>
    <source>
        <strain evidence="3">DSM 19732 / NBRC 101661 / EBR45</strain>
    </source>
</reference>
<dbReference type="eggNOG" id="COG0666">
    <property type="taxonomic scope" value="Bacteria"/>
</dbReference>
<keyword evidence="3" id="KW-1185">Reference proteome</keyword>
<protein>
    <recommendedName>
        <fullName evidence="1">DUF6438 domain-containing protein</fullName>
    </recommendedName>
</protein>
<evidence type="ECO:0000313" key="2">
    <source>
        <dbReference type="EMBL" id="AEV66959.1"/>
    </source>
</evidence>
<dbReference type="RefSeq" id="WP_014253596.1">
    <property type="nucleotide sequence ID" value="NC_016627.1"/>
</dbReference>
<dbReference type="AlphaFoldDB" id="G8M118"/>
<dbReference type="KEGG" id="ccl:Clocl_0216"/>
<reference evidence="2 3" key="2">
    <citation type="journal article" date="2012" name="Stand. Genomic Sci.">
        <title>Complete Genome Sequence of Clostridium clariflavum DSM 19732.</title>
        <authorList>
            <person name="Izquierdo J.A."/>
            <person name="Goodwin L."/>
            <person name="Davenport K.W."/>
            <person name="Teshima H."/>
            <person name="Bruce D."/>
            <person name="Detter C."/>
            <person name="Tapia R."/>
            <person name="Han S."/>
            <person name="Land M."/>
            <person name="Hauser L."/>
            <person name="Jeffries C.D."/>
            <person name="Han J."/>
            <person name="Pitluck S."/>
            <person name="Nolan M."/>
            <person name="Chen A."/>
            <person name="Huntemann M."/>
            <person name="Mavromatis K."/>
            <person name="Mikhailova N."/>
            <person name="Liolios K."/>
            <person name="Woyke T."/>
            <person name="Lynd L.R."/>
        </authorList>
    </citation>
    <scope>NUCLEOTIDE SEQUENCE [LARGE SCALE GENOMIC DNA]</scope>
    <source>
        <strain evidence="3">DSM 19732 / NBRC 101661 / EBR45</strain>
    </source>
</reference>
<evidence type="ECO:0000313" key="3">
    <source>
        <dbReference type="Proteomes" id="UP000005435"/>
    </source>
</evidence>
<accession>G8M118</accession>
<dbReference type="Proteomes" id="UP000005435">
    <property type="component" value="Chromosome"/>
</dbReference>
<dbReference type="OrthoDB" id="7172369at2"/>